<keyword evidence="2" id="KW-0677">Repeat</keyword>
<reference evidence="4" key="1">
    <citation type="submission" date="2023-10" db="EMBL/GenBank/DDBJ databases">
        <title>Genome assemblies of two species of porcelain crab, Petrolisthes cinctipes and Petrolisthes manimaculis (Anomura: Porcellanidae).</title>
        <authorList>
            <person name="Angst P."/>
        </authorList>
    </citation>
    <scope>NUCLEOTIDE SEQUENCE</scope>
    <source>
        <strain evidence="4">PB745_01</strain>
        <tissue evidence="4">Gill</tissue>
    </source>
</reference>
<dbReference type="Proteomes" id="UP001286313">
    <property type="component" value="Unassembled WGS sequence"/>
</dbReference>
<evidence type="ECO:0000256" key="3">
    <source>
        <dbReference type="PROSITE-ProRule" id="PRU00221"/>
    </source>
</evidence>
<dbReference type="PANTHER" id="PTHR13720:SF55">
    <property type="entry name" value="ECHINODERM MICROTUBULE-ASSOCIATED PROTEIN-LIKE CG42247"/>
    <property type="match status" value="1"/>
</dbReference>
<dbReference type="EMBL" id="JAWQEG010004400">
    <property type="protein sequence ID" value="KAK3861807.1"/>
    <property type="molecule type" value="Genomic_DNA"/>
</dbReference>
<dbReference type="GO" id="GO:0072686">
    <property type="term" value="C:mitotic spindle"/>
    <property type="evidence" value="ECO:0007669"/>
    <property type="project" value="TreeGrafter"/>
</dbReference>
<dbReference type="GO" id="GO:0008017">
    <property type="term" value="F:microtubule binding"/>
    <property type="evidence" value="ECO:0007669"/>
    <property type="project" value="TreeGrafter"/>
</dbReference>
<protein>
    <submittedName>
        <fullName evidence="4">Uncharacterized protein</fullName>
    </submittedName>
</protein>
<sequence>MLRIGCVVIESDTQVPHAHTSAVNCLQLLSEGTVVSGGDKDRKIIAWDCEEDFEKITETKLPEQASGVRTHYPQRSGHNDDNIYVGTVRNMILKGSLQRRFNQVVFGHSKQLWGLAVNHLDGSLATAGYDKHIVKWRDTHLEWRIQVSVMTPPPHE</sequence>
<dbReference type="SMART" id="SM00320">
    <property type="entry name" value="WD40"/>
    <property type="match status" value="2"/>
</dbReference>
<dbReference type="AlphaFoldDB" id="A0AAE1EUP8"/>
<evidence type="ECO:0000256" key="1">
    <source>
        <dbReference type="ARBA" id="ARBA00022574"/>
    </source>
</evidence>
<gene>
    <name evidence="4" type="ORF">Pcinc_032279</name>
</gene>
<dbReference type="InterPro" id="IPR050630">
    <property type="entry name" value="WD_repeat_EMAP"/>
</dbReference>
<proteinExistence type="predicted"/>
<dbReference type="PANTHER" id="PTHR13720">
    <property type="entry name" value="WD-40 REPEAT PROTEIN"/>
    <property type="match status" value="1"/>
</dbReference>
<dbReference type="Gene3D" id="2.130.10.10">
    <property type="entry name" value="YVTN repeat-like/Quinoprotein amine dehydrogenase"/>
    <property type="match status" value="2"/>
</dbReference>
<name>A0AAE1EUP8_PETCI</name>
<dbReference type="Pfam" id="PF00400">
    <property type="entry name" value="WD40"/>
    <property type="match status" value="2"/>
</dbReference>
<dbReference type="InterPro" id="IPR015943">
    <property type="entry name" value="WD40/YVTN_repeat-like_dom_sf"/>
</dbReference>
<dbReference type="GO" id="GO:0000226">
    <property type="term" value="P:microtubule cytoskeleton organization"/>
    <property type="evidence" value="ECO:0007669"/>
    <property type="project" value="TreeGrafter"/>
</dbReference>
<keyword evidence="5" id="KW-1185">Reference proteome</keyword>
<dbReference type="SUPFAM" id="SSF50978">
    <property type="entry name" value="WD40 repeat-like"/>
    <property type="match status" value="1"/>
</dbReference>
<evidence type="ECO:0000256" key="2">
    <source>
        <dbReference type="ARBA" id="ARBA00022737"/>
    </source>
</evidence>
<comment type="caution">
    <text evidence="4">The sequence shown here is derived from an EMBL/GenBank/DDBJ whole genome shotgun (WGS) entry which is preliminary data.</text>
</comment>
<organism evidence="4 5">
    <name type="scientific">Petrolisthes cinctipes</name>
    <name type="common">Flat porcelain crab</name>
    <dbReference type="NCBI Taxonomy" id="88211"/>
    <lineage>
        <taxon>Eukaryota</taxon>
        <taxon>Metazoa</taxon>
        <taxon>Ecdysozoa</taxon>
        <taxon>Arthropoda</taxon>
        <taxon>Crustacea</taxon>
        <taxon>Multicrustacea</taxon>
        <taxon>Malacostraca</taxon>
        <taxon>Eumalacostraca</taxon>
        <taxon>Eucarida</taxon>
        <taxon>Decapoda</taxon>
        <taxon>Pleocyemata</taxon>
        <taxon>Anomura</taxon>
        <taxon>Galatheoidea</taxon>
        <taxon>Porcellanidae</taxon>
        <taxon>Petrolisthes</taxon>
    </lineage>
</organism>
<dbReference type="InterPro" id="IPR001680">
    <property type="entry name" value="WD40_rpt"/>
</dbReference>
<evidence type="ECO:0000313" key="5">
    <source>
        <dbReference type="Proteomes" id="UP001286313"/>
    </source>
</evidence>
<dbReference type="PROSITE" id="PS50082">
    <property type="entry name" value="WD_REPEATS_2"/>
    <property type="match status" value="1"/>
</dbReference>
<evidence type="ECO:0000313" key="4">
    <source>
        <dbReference type="EMBL" id="KAK3861807.1"/>
    </source>
</evidence>
<accession>A0AAE1EUP8</accession>
<feature type="repeat" description="WD" evidence="3">
    <location>
        <begin position="16"/>
        <end position="48"/>
    </location>
</feature>
<dbReference type="InterPro" id="IPR036322">
    <property type="entry name" value="WD40_repeat_dom_sf"/>
</dbReference>
<keyword evidence="1 3" id="KW-0853">WD repeat</keyword>